<dbReference type="PIRSF" id="PIRSF000498">
    <property type="entry name" value="Riboflavin_syn_A"/>
    <property type="match status" value="1"/>
</dbReference>
<dbReference type="GO" id="GO:0009231">
    <property type="term" value="P:riboflavin biosynthetic process"/>
    <property type="evidence" value="ECO:0007669"/>
    <property type="project" value="TreeGrafter"/>
</dbReference>
<dbReference type="InterPro" id="IPR001783">
    <property type="entry name" value="Lumazine-bd"/>
</dbReference>
<keyword evidence="6" id="KW-1185">Reference proteome</keyword>
<dbReference type="NCBIfam" id="NF006767">
    <property type="entry name" value="PRK09289.1"/>
    <property type="match status" value="1"/>
</dbReference>
<feature type="domain" description="Lumazine-binding" evidence="4">
    <location>
        <begin position="135"/>
        <end position="231"/>
    </location>
</feature>
<dbReference type="InterPro" id="IPR026017">
    <property type="entry name" value="Lumazine-bd_dom"/>
</dbReference>
<evidence type="ECO:0000256" key="1">
    <source>
        <dbReference type="ARBA" id="ARBA00022679"/>
    </source>
</evidence>
<gene>
    <name evidence="5" type="ORF">CVIRNUC_010927</name>
</gene>
<proteinExistence type="predicted"/>
<dbReference type="PROSITE" id="PS51177">
    <property type="entry name" value="LUMAZINE_BIND"/>
    <property type="match status" value="2"/>
</dbReference>
<keyword evidence="2" id="KW-0677">Repeat</keyword>
<dbReference type="PANTHER" id="PTHR21098:SF0">
    <property type="entry name" value="RIBOFLAVIN SYNTHASE"/>
    <property type="match status" value="1"/>
</dbReference>
<evidence type="ECO:0000259" key="4">
    <source>
        <dbReference type="PROSITE" id="PS51177"/>
    </source>
</evidence>
<dbReference type="FunFam" id="2.40.30.20:FF:000003">
    <property type="entry name" value="Riboflavin synthase, alpha subunit"/>
    <property type="match status" value="1"/>
</dbReference>
<dbReference type="GO" id="GO:0004746">
    <property type="term" value="F:riboflavin synthase activity"/>
    <property type="evidence" value="ECO:0007669"/>
    <property type="project" value="TreeGrafter"/>
</dbReference>
<dbReference type="InterPro" id="IPR017938">
    <property type="entry name" value="Riboflavin_synthase-like_b-brl"/>
</dbReference>
<dbReference type="Pfam" id="PF00677">
    <property type="entry name" value="Lum_binding"/>
    <property type="match status" value="2"/>
</dbReference>
<reference evidence="5 6" key="1">
    <citation type="submission" date="2023-10" db="EMBL/GenBank/DDBJ databases">
        <authorList>
            <person name="Maclean D."/>
            <person name="Macfadyen A."/>
        </authorList>
    </citation>
    <scope>NUCLEOTIDE SEQUENCE [LARGE SCALE GENOMIC DNA]</scope>
</reference>
<name>A0AAV1IMM2_9CHLO</name>
<sequence>MRCRAGLRHFPNTLKSAIRLHTQQPSRRSRSSLLISNLFTGIVQGQGQVVTIEKRQDFRSIQVKFPVGKVDGIQIGASVAINGTCLTVTEIDNDVLSFDVIEETLRATNLGTLQMGSPVNFERSARVGDEIGGHNVSGHVATTATIASIKETDNNTNITFQVPAHFTKYILPKGFVAVDGISLTVGEVGTDIFNVYLIPETLRVTTLGSRKQGDAVNIEIEAQTQTIVDTVERTVKSYMAQQSH</sequence>
<evidence type="ECO:0000256" key="3">
    <source>
        <dbReference type="PROSITE-ProRule" id="PRU00524"/>
    </source>
</evidence>
<protein>
    <recommendedName>
        <fullName evidence="4">Lumazine-binding domain-containing protein</fullName>
    </recommendedName>
</protein>
<feature type="domain" description="Lumazine-binding" evidence="4">
    <location>
        <begin position="38"/>
        <end position="134"/>
    </location>
</feature>
<keyword evidence="1" id="KW-0808">Transferase</keyword>
<dbReference type="NCBIfam" id="NF009566">
    <property type="entry name" value="PRK13020.1"/>
    <property type="match status" value="1"/>
</dbReference>
<evidence type="ECO:0000256" key="2">
    <source>
        <dbReference type="ARBA" id="ARBA00022737"/>
    </source>
</evidence>
<comment type="caution">
    <text evidence="5">The sequence shown here is derived from an EMBL/GenBank/DDBJ whole genome shotgun (WGS) entry which is preliminary data.</text>
</comment>
<dbReference type="Gene3D" id="2.40.30.20">
    <property type="match status" value="2"/>
</dbReference>
<evidence type="ECO:0000313" key="5">
    <source>
        <dbReference type="EMBL" id="CAK0787705.1"/>
    </source>
</evidence>
<accession>A0AAV1IMM2</accession>
<dbReference type="Proteomes" id="UP001314263">
    <property type="component" value="Unassembled WGS sequence"/>
</dbReference>
<dbReference type="InterPro" id="IPR023366">
    <property type="entry name" value="ATP_synth_asu-like_sf"/>
</dbReference>
<evidence type="ECO:0000313" key="6">
    <source>
        <dbReference type="Proteomes" id="UP001314263"/>
    </source>
</evidence>
<dbReference type="NCBIfam" id="TIGR00187">
    <property type="entry name" value="ribE"/>
    <property type="match status" value="1"/>
</dbReference>
<dbReference type="CDD" id="cd00402">
    <property type="entry name" value="Riboflavin_synthase_like"/>
    <property type="match status" value="1"/>
</dbReference>
<dbReference type="EMBL" id="CAUYUE010000017">
    <property type="protein sequence ID" value="CAK0787705.1"/>
    <property type="molecule type" value="Genomic_DNA"/>
</dbReference>
<dbReference type="SUPFAM" id="SSF63380">
    <property type="entry name" value="Riboflavin synthase domain-like"/>
    <property type="match status" value="2"/>
</dbReference>
<organism evidence="5 6">
    <name type="scientific">Coccomyxa viridis</name>
    <dbReference type="NCBI Taxonomy" id="1274662"/>
    <lineage>
        <taxon>Eukaryota</taxon>
        <taxon>Viridiplantae</taxon>
        <taxon>Chlorophyta</taxon>
        <taxon>core chlorophytes</taxon>
        <taxon>Trebouxiophyceae</taxon>
        <taxon>Trebouxiophyceae incertae sedis</taxon>
        <taxon>Coccomyxaceae</taxon>
        <taxon>Coccomyxa</taxon>
    </lineage>
</organism>
<feature type="repeat" description="Lumazine-binding" evidence="3">
    <location>
        <begin position="38"/>
        <end position="134"/>
    </location>
</feature>
<feature type="repeat" description="Lumazine-binding" evidence="3">
    <location>
        <begin position="135"/>
        <end position="231"/>
    </location>
</feature>
<dbReference type="AlphaFoldDB" id="A0AAV1IMM2"/>
<dbReference type="PANTHER" id="PTHR21098">
    <property type="entry name" value="RIBOFLAVIN SYNTHASE ALPHA CHAIN"/>
    <property type="match status" value="1"/>
</dbReference>